<keyword evidence="3" id="KW-1185">Reference proteome</keyword>
<feature type="compositionally biased region" description="Basic and acidic residues" evidence="1">
    <location>
        <begin position="80"/>
        <end position="89"/>
    </location>
</feature>
<dbReference type="EMBL" id="CM035437">
    <property type="protein sequence ID" value="KAH7287548.1"/>
    <property type="molecule type" value="Genomic_DNA"/>
</dbReference>
<protein>
    <submittedName>
        <fullName evidence="2">Uncharacterized protein</fullName>
    </submittedName>
</protein>
<feature type="compositionally biased region" description="Low complexity" evidence="1">
    <location>
        <begin position="49"/>
        <end position="65"/>
    </location>
</feature>
<name>A0A8T2QVI7_CERRI</name>
<organism evidence="2 3">
    <name type="scientific">Ceratopteris richardii</name>
    <name type="common">Triangle waterfern</name>
    <dbReference type="NCBI Taxonomy" id="49495"/>
    <lineage>
        <taxon>Eukaryota</taxon>
        <taxon>Viridiplantae</taxon>
        <taxon>Streptophyta</taxon>
        <taxon>Embryophyta</taxon>
        <taxon>Tracheophyta</taxon>
        <taxon>Polypodiopsida</taxon>
        <taxon>Polypodiidae</taxon>
        <taxon>Polypodiales</taxon>
        <taxon>Pteridineae</taxon>
        <taxon>Pteridaceae</taxon>
        <taxon>Parkerioideae</taxon>
        <taxon>Ceratopteris</taxon>
    </lineage>
</organism>
<evidence type="ECO:0000313" key="2">
    <source>
        <dbReference type="EMBL" id="KAH7287548.1"/>
    </source>
</evidence>
<dbReference type="AlphaFoldDB" id="A0A8T2QVI7"/>
<reference evidence="2" key="1">
    <citation type="submission" date="2021-08" db="EMBL/GenBank/DDBJ databases">
        <title>WGS assembly of Ceratopteris richardii.</title>
        <authorList>
            <person name="Marchant D.B."/>
            <person name="Chen G."/>
            <person name="Jenkins J."/>
            <person name="Shu S."/>
            <person name="Leebens-Mack J."/>
            <person name="Grimwood J."/>
            <person name="Schmutz J."/>
            <person name="Soltis P."/>
            <person name="Soltis D."/>
            <person name="Chen Z.-H."/>
        </authorList>
    </citation>
    <scope>NUCLEOTIDE SEQUENCE</scope>
    <source>
        <strain evidence="2">Whitten #5841</strain>
        <tissue evidence="2">Leaf</tissue>
    </source>
</reference>
<dbReference type="Proteomes" id="UP000825935">
    <property type="component" value="Chromosome 32"/>
</dbReference>
<evidence type="ECO:0000313" key="3">
    <source>
        <dbReference type="Proteomes" id="UP000825935"/>
    </source>
</evidence>
<comment type="caution">
    <text evidence="2">The sequence shown here is derived from an EMBL/GenBank/DDBJ whole genome shotgun (WGS) entry which is preliminary data.</text>
</comment>
<proteinExistence type="predicted"/>
<dbReference type="PANTHER" id="PTHR34061:SF17">
    <property type="entry name" value="EXPRESSED PROTEIN"/>
    <property type="match status" value="1"/>
</dbReference>
<sequence>MMERKIRRSRYMLDRVAGWVGYGIYRVFFTSLDRCSCVKLDTIDTVVPARRSSSPLSSRSPAPLRTVMSWPPAAEPVTMDAKRAMHDHSTSLPSTRSRKITTSQQSSSTK</sequence>
<gene>
    <name evidence="2" type="ORF">KP509_32G061900</name>
</gene>
<feature type="region of interest" description="Disordered" evidence="1">
    <location>
        <begin position="49"/>
        <end position="110"/>
    </location>
</feature>
<dbReference type="PANTHER" id="PTHR34061">
    <property type="entry name" value="PROTEIN, PUTATIVE-RELATED"/>
    <property type="match status" value="1"/>
</dbReference>
<feature type="compositionally biased region" description="Low complexity" evidence="1">
    <location>
        <begin position="100"/>
        <end position="110"/>
    </location>
</feature>
<accession>A0A8T2QVI7</accession>
<evidence type="ECO:0000256" key="1">
    <source>
        <dbReference type="SAM" id="MobiDB-lite"/>
    </source>
</evidence>